<dbReference type="Gene3D" id="1.10.287.950">
    <property type="entry name" value="Methyl-accepting chemotaxis protein"/>
    <property type="match status" value="1"/>
</dbReference>
<proteinExistence type="inferred from homology"/>
<dbReference type="SMART" id="SM00304">
    <property type="entry name" value="HAMP"/>
    <property type="match status" value="1"/>
</dbReference>
<evidence type="ECO:0000256" key="4">
    <source>
        <dbReference type="ARBA" id="ARBA00022500"/>
    </source>
</evidence>
<evidence type="ECO:0000256" key="3">
    <source>
        <dbReference type="ARBA" id="ARBA00022481"/>
    </source>
</evidence>
<keyword evidence="3" id="KW-0488">Methylation</keyword>
<reference evidence="16" key="2">
    <citation type="submission" date="2016-03" db="EMBL/GenBank/DDBJ databases">
        <authorList>
            <person name="Ploux O."/>
        </authorList>
    </citation>
    <scope>NUCLEOTIDE SEQUENCE [LARGE SCALE GENOMIC DNA]</scope>
    <source>
        <strain evidence="16">PP9</strain>
    </source>
</reference>
<dbReference type="CDD" id="cd11386">
    <property type="entry name" value="MCP_signal"/>
    <property type="match status" value="1"/>
</dbReference>
<dbReference type="SUPFAM" id="SSF103190">
    <property type="entry name" value="Sensory domain-like"/>
    <property type="match status" value="1"/>
</dbReference>
<dbReference type="PROSITE" id="PS50885">
    <property type="entry name" value="HAMP"/>
    <property type="match status" value="1"/>
</dbReference>
<dbReference type="KEGG" id="rst:ATY39_14675"/>
<keyword evidence="8 10" id="KW-0807">Transducer</keyword>
<dbReference type="STRING" id="241244.ATY39_14675"/>
<keyword evidence="7 12" id="KW-0472">Membrane</keyword>
<dbReference type="Pfam" id="PF02743">
    <property type="entry name" value="dCache_1"/>
    <property type="match status" value="1"/>
</dbReference>
<evidence type="ECO:0000256" key="12">
    <source>
        <dbReference type="SAM" id="Phobius"/>
    </source>
</evidence>
<dbReference type="SMART" id="SM00283">
    <property type="entry name" value="MA"/>
    <property type="match status" value="1"/>
</dbReference>
<feature type="coiled-coil region" evidence="11">
    <location>
        <begin position="626"/>
        <end position="653"/>
    </location>
</feature>
<organism evidence="15 16">
    <name type="scientific">Rummeliibacillus stabekisii</name>
    <dbReference type="NCBI Taxonomy" id="241244"/>
    <lineage>
        <taxon>Bacteria</taxon>
        <taxon>Bacillati</taxon>
        <taxon>Bacillota</taxon>
        <taxon>Bacilli</taxon>
        <taxon>Bacillales</taxon>
        <taxon>Caryophanaceae</taxon>
        <taxon>Rummeliibacillus</taxon>
    </lineage>
</organism>
<dbReference type="CDD" id="cd06225">
    <property type="entry name" value="HAMP"/>
    <property type="match status" value="1"/>
</dbReference>
<evidence type="ECO:0000256" key="6">
    <source>
        <dbReference type="ARBA" id="ARBA00022989"/>
    </source>
</evidence>
<dbReference type="GO" id="GO:0006935">
    <property type="term" value="P:chemotaxis"/>
    <property type="evidence" value="ECO:0007669"/>
    <property type="project" value="UniProtKB-KW"/>
</dbReference>
<dbReference type="PANTHER" id="PTHR32089">
    <property type="entry name" value="METHYL-ACCEPTING CHEMOTAXIS PROTEIN MCPB"/>
    <property type="match status" value="1"/>
</dbReference>
<dbReference type="PANTHER" id="PTHR32089:SF114">
    <property type="entry name" value="METHYL-ACCEPTING CHEMOTAXIS PROTEIN MCPB"/>
    <property type="match status" value="1"/>
</dbReference>
<dbReference type="PROSITE" id="PS50111">
    <property type="entry name" value="CHEMOTAXIS_TRANSDUC_2"/>
    <property type="match status" value="1"/>
</dbReference>
<keyword evidence="11" id="KW-0175">Coiled coil</keyword>
<evidence type="ECO:0000256" key="10">
    <source>
        <dbReference type="PROSITE-ProRule" id="PRU00284"/>
    </source>
</evidence>
<dbReference type="CDD" id="cd12913">
    <property type="entry name" value="PDC1_MCP_like"/>
    <property type="match status" value="1"/>
</dbReference>
<protein>
    <submittedName>
        <fullName evidence="15">Chemotaxis protein</fullName>
    </submittedName>
</protein>
<feature type="transmembrane region" description="Helical" evidence="12">
    <location>
        <begin position="272"/>
        <end position="294"/>
    </location>
</feature>
<dbReference type="Gene3D" id="3.30.450.20">
    <property type="entry name" value="PAS domain"/>
    <property type="match status" value="2"/>
</dbReference>
<keyword evidence="6 12" id="KW-1133">Transmembrane helix</keyword>
<dbReference type="InterPro" id="IPR033479">
    <property type="entry name" value="dCache_1"/>
</dbReference>
<dbReference type="InterPro" id="IPR029151">
    <property type="entry name" value="Sensor-like_sf"/>
</dbReference>
<dbReference type="SUPFAM" id="SSF58104">
    <property type="entry name" value="Methyl-accepting chemotaxis protein (MCP) signaling domain"/>
    <property type="match status" value="1"/>
</dbReference>
<evidence type="ECO:0000259" key="13">
    <source>
        <dbReference type="PROSITE" id="PS50111"/>
    </source>
</evidence>
<evidence type="ECO:0000259" key="14">
    <source>
        <dbReference type="PROSITE" id="PS50885"/>
    </source>
</evidence>
<dbReference type="InterPro" id="IPR003660">
    <property type="entry name" value="HAMP_dom"/>
</dbReference>
<dbReference type="Pfam" id="PF00672">
    <property type="entry name" value="HAMP"/>
    <property type="match status" value="1"/>
</dbReference>
<accession>A0A143HGC8</accession>
<dbReference type="InterPro" id="IPR004089">
    <property type="entry name" value="MCPsignal_dom"/>
</dbReference>
<evidence type="ECO:0000256" key="7">
    <source>
        <dbReference type="ARBA" id="ARBA00023136"/>
    </source>
</evidence>
<comment type="subcellular location">
    <subcellularLocation>
        <location evidence="1">Cell membrane</location>
        <topology evidence="1">Multi-pass membrane protein</topology>
    </subcellularLocation>
</comment>
<evidence type="ECO:0000256" key="5">
    <source>
        <dbReference type="ARBA" id="ARBA00022692"/>
    </source>
</evidence>
<dbReference type="OrthoDB" id="9762005at2"/>
<gene>
    <name evidence="15" type="ORF">ATY39_14675</name>
</gene>
<dbReference type="GO" id="GO:0007165">
    <property type="term" value="P:signal transduction"/>
    <property type="evidence" value="ECO:0007669"/>
    <property type="project" value="UniProtKB-KW"/>
</dbReference>
<evidence type="ECO:0000256" key="11">
    <source>
        <dbReference type="SAM" id="Coils"/>
    </source>
</evidence>
<dbReference type="Gene3D" id="1.10.8.500">
    <property type="entry name" value="HAMP domain in histidine kinase"/>
    <property type="match status" value="1"/>
</dbReference>
<keyword evidence="2" id="KW-1003">Cell membrane</keyword>
<evidence type="ECO:0000256" key="9">
    <source>
        <dbReference type="ARBA" id="ARBA00029447"/>
    </source>
</evidence>
<feature type="domain" description="Methyl-accepting transducer" evidence="13">
    <location>
        <begin position="366"/>
        <end position="602"/>
    </location>
</feature>
<sequence length="653" mass="71036">MKKLFNWSLRSKLIGAFSIFLIIPSLLMATISYSSTKSQIKQEQLNSANSTIKLLNTNITNTIQPKIHDATYLSKHISKGLIDSSKDSELRKILNQYINEHPETAMAYVGTEKGEMIRMPYATYPKDYDPRERPWYQEAKDKSGDVAITEPYTSTSTGEYVVTITKTLSDGSGVIGIDIKIDALRDISNQVKIGKLGFISLLSDGGKYIADPKADSGSAPKETYMKEVLNKAKGQTETDEHNIIYLTNNETGWKVVGTTYKSEADKAAASTLYLDIIVEIIFLLLGAFAIWYIVRSIIKPINRLKESASKMGKGDLSEEIIVTSTDEIGQLSSSFNDMKNNLATLIQKVGSSTTLVRTSSEELSASASQNIAASEQIASAMQQVTINTENQTTGIEQNATAVEEISHGISHITESINEVAVLSSQATEQAETGEESIQHTVNQMDSIHHSVSATDTKIKLLYDRTKEIGAILDIIGDIAGQTNLLALNASIEAARAGEHGKGFAVVAEEVRKLAESSQQSASQIASLIHAVQQDSSEAVKNMASTLENVQEGLSISKQTAMQFEAIISSMQEITPKIENVSATTEQISASIQEVSATAITLNDHAKDNAAASEEVAASTEETLTSMEVMEENANQLLNMCEELQNMIGEFKTN</sequence>
<dbReference type="AlphaFoldDB" id="A0A143HGC8"/>
<evidence type="ECO:0000313" key="16">
    <source>
        <dbReference type="Proteomes" id="UP000076021"/>
    </source>
</evidence>
<feature type="domain" description="HAMP" evidence="14">
    <location>
        <begin position="295"/>
        <end position="347"/>
    </location>
</feature>
<dbReference type="GO" id="GO:0005886">
    <property type="term" value="C:plasma membrane"/>
    <property type="evidence" value="ECO:0007669"/>
    <property type="project" value="UniProtKB-SubCell"/>
</dbReference>
<keyword evidence="4" id="KW-0145">Chemotaxis</keyword>
<dbReference type="Pfam" id="PF00015">
    <property type="entry name" value="MCPsignal"/>
    <property type="match status" value="1"/>
</dbReference>
<evidence type="ECO:0000256" key="8">
    <source>
        <dbReference type="ARBA" id="ARBA00023224"/>
    </source>
</evidence>
<name>A0A143HGC8_9BACL</name>
<comment type="similarity">
    <text evidence="9">Belongs to the methyl-accepting chemotaxis (MCP) protein family.</text>
</comment>
<dbReference type="RefSeq" id="WP_066791044.1">
    <property type="nucleotide sequence ID" value="NZ_CP014806.1"/>
</dbReference>
<evidence type="ECO:0000256" key="1">
    <source>
        <dbReference type="ARBA" id="ARBA00004651"/>
    </source>
</evidence>
<keyword evidence="5 12" id="KW-0812">Transmembrane</keyword>
<dbReference type="EMBL" id="CP014806">
    <property type="protein sequence ID" value="AMX00551.1"/>
    <property type="molecule type" value="Genomic_DNA"/>
</dbReference>
<evidence type="ECO:0000313" key="15">
    <source>
        <dbReference type="EMBL" id="AMX00551.1"/>
    </source>
</evidence>
<dbReference type="Proteomes" id="UP000076021">
    <property type="component" value="Chromosome"/>
</dbReference>
<evidence type="ECO:0000256" key="2">
    <source>
        <dbReference type="ARBA" id="ARBA00022475"/>
    </source>
</evidence>
<keyword evidence="16" id="KW-1185">Reference proteome</keyword>
<reference evidence="15 16" key="1">
    <citation type="journal article" date="2016" name="Genome Announc.">
        <title>Whole-Genome Sequence of Rummeliibacillus stabekisii Strain PP9 Isolated from Antarctic Soil.</title>
        <authorList>
            <person name="da Mota F.F."/>
            <person name="Vollu R.E."/>
            <person name="Jurelevicius D."/>
            <person name="Seldin L."/>
        </authorList>
    </citation>
    <scope>NUCLEOTIDE SEQUENCE [LARGE SCALE GENOMIC DNA]</scope>
    <source>
        <strain evidence="15 16">PP9</strain>
    </source>
</reference>